<feature type="compositionally biased region" description="Polar residues" evidence="1">
    <location>
        <begin position="104"/>
        <end position="113"/>
    </location>
</feature>
<dbReference type="AlphaFoldDB" id="A0AAD1U4N3"/>
<comment type="caution">
    <text evidence="2">The sequence shown here is derived from an EMBL/GenBank/DDBJ whole genome shotgun (WGS) entry which is preliminary data.</text>
</comment>
<evidence type="ECO:0000313" key="3">
    <source>
        <dbReference type="Proteomes" id="UP001295684"/>
    </source>
</evidence>
<keyword evidence="3" id="KW-1185">Reference proteome</keyword>
<dbReference type="Proteomes" id="UP001295684">
    <property type="component" value="Unassembled WGS sequence"/>
</dbReference>
<proteinExistence type="predicted"/>
<reference evidence="2" key="1">
    <citation type="submission" date="2023-07" db="EMBL/GenBank/DDBJ databases">
        <authorList>
            <consortium name="AG Swart"/>
            <person name="Singh M."/>
            <person name="Singh A."/>
            <person name="Seah K."/>
            <person name="Emmerich C."/>
        </authorList>
    </citation>
    <scope>NUCLEOTIDE SEQUENCE</scope>
    <source>
        <strain evidence="2">DP1</strain>
    </source>
</reference>
<protein>
    <submittedName>
        <fullName evidence="2">Uncharacterized protein</fullName>
    </submittedName>
</protein>
<sequence length="546" mass="62932">MNSTDHGKEVEDEILEYLNREANSWLDLEKLTESIEKSVNSTIDKEEAGKNLTRRISNMIKEAELQMREPGNNTRNSMIKIPDTSDILEKSLGILESSQRKSANDSQHLNPSVGSHRRHKKSIIQTTSNNSDRIIEDEWSKSIQAQTKEQYETPERMGIRKTIGIMKPPDVSRETMVYDNKDYNLDRLISDNFGISLEQIEKSDSFSMRNHPIKESISDIFRSLSDLKVKEEVKENQDLMNIWKYFEKITELSAILNKIKERNHNNQPTRREIRRREQDNSPFTLISEDGKIGSGIRTNYFLEFGNIPIGLFESGVLQFRIKTDEEPPKKPPKGKCTYPNCFRCKYTVMSNYSGYHLLHFSEDDTITICGMIHRTMLIGCVIPDDIDSRVKCGLIDIRFLDFSSLQDFPSGIRKYKIPAWNLFGISKEKDLSELKRIYSHDNKTDFQIECPPSKVCKVQAIAKVIADFNPQNTESPIEFSFLEDEEIGLIDDDNEEIKLLSVRKNFIICIISLPNLSGWLEAYSALDENCRVGIIHKDFISLMGED</sequence>
<gene>
    <name evidence="2" type="ORF">ECRASSUSDP1_LOCUS3242</name>
</gene>
<accession>A0AAD1U4N3</accession>
<name>A0AAD1U4N3_EUPCR</name>
<feature type="region of interest" description="Disordered" evidence="1">
    <location>
        <begin position="97"/>
        <end position="129"/>
    </location>
</feature>
<organism evidence="2 3">
    <name type="scientific">Euplotes crassus</name>
    <dbReference type="NCBI Taxonomy" id="5936"/>
    <lineage>
        <taxon>Eukaryota</taxon>
        <taxon>Sar</taxon>
        <taxon>Alveolata</taxon>
        <taxon>Ciliophora</taxon>
        <taxon>Intramacronucleata</taxon>
        <taxon>Spirotrichea</taxon>
        <taxon>Hypotrichia</taxon>
        <taxon>Euplotida</taxon>
        <taxon>Euplotidae</taxon>
        <taxon>Moneuplotes</taxon>
    </lineage>
</organism>
<dbReference type="EMBL" id="CAMPGE010003103">
    <property type="protein sequence ID" value="CAI2361926.1"/>
    <property type="molecule type" value="Genomic_DNA"/>
</dbReference>
<evidence type="ECO:0000256" key="1">
    <source>
        <dbReference type="SAM" id="MobiDB-lite"/>
    </source>
</evidence>
<evidence type="ECO:0000313" key="2">
    <source>
        <dbReference type="EMBL" id="CAI2361926.1"/>
    </source>
</evidence>